<feature type="transmembrane region" description="Helical" evidence="1">
    <location>
        <begin position="57"/>
        <end position="79"/>
    </location>
</feature>
<dbReference type="KEGG" id="hlo:J0X27_11060"/>
<feature type="transmembrane region" description="Helical" evidence="1">
    <location>
        <begin position="12"/>
        <end position="37"/>
    </location>
</feature>
<name>A0A8A2U5D3_9EURY</name>
<proteinExistence type="predicted"/>
<dbReference type="GeneID" id="63184290"/>
<evidence type="ECO:0000313" key="3">
    <source>
        <dbReference type="Proteomes" id="UP000663191"/>
    </source>
</evidence>
<protein>
    <submittedName>
        <fullName evidence="2">DUF502 domain-containing protein</fullName>
    </submittedName>
</protein>
<evidence type="ECO:0000256" key="1">
    <source>
        <dbReference type="SAM" id="Phobius"/>
    </source>
</evidence>
<dbReference type="EMBL" id="CP071463">
    <property type="protein sequence ID" value="QSW84000.1"/>
    <property type="molecule type" value="Genomic_DNA"/>
</dbReference>
<dbReference type="Proteomes" id="UP000663191">
    <property type="component" value="Chromosome"/>
</dbReference>
<dbReference type="InterPro" id="IPR007462">
    <property type="entry name" value="COV1-like"/>
</dbReference>
<dbReference type="PANTHER" id="PTHR31876:SF26">
    <property type="entry name" value="PROTEIN LIKE COV 2"/>
    <property type="match status" value="1"/>
</dbReference>
<accession>A0A8A2U5D3</accession>
<sequence>MAALVSRFQRLLINGVVITIPLVATLLVVLVVFDFILGVLSPIVSGVTYAWPDEPPVAVIQFATLLSVIGFFLVVGLVAEYTPGTYLSERVHATMETIPGVSTVYESVRRASRLLADDETDQFQEVKLVEFPHEGAYMLGFLTAETPAVVEDSAGEAGMVTIMVPLAPNPATNGYVMHMPAENVHEVDLTVEEAFRSIATLGVAADSLGGDG</sequence>
<keyword evidence="1" id="KW-1133">Transmembrane helix</keyword>
<dbReference type="OrthoDB" id="51558at2157"/>
<dbReference type="RefSeq" id="WP_207269248.1">
    <property type="nucleotide sequence ID" value="NZ_CP071463.1"/>
</dbReference>
<dbReference type="AlphaFoldDB" id="A0A8A2U5D3"/>
<keyword evidence="1" id="KW-0812">Transmembrane</keyword>
<evidence type="ECO:0000313" key="2">
    <source>
        <dbReference type="EMBL" id="QSW84000.1"/>
    </source>
</evidence>
<keyword evidence="3" id="KW-1185">Reference proteome</keyword>
<dbReference type="Pfam" id="PF04367">
    <property type="entry name" value="DUF502"/>
    <property type="match status" value="1"/>
</dbReference>
<organism evidence="2 3">
    <name type="scientific">Natrinema longum</name>
    <dbReference type="NCBI Taxonomy" id="370324"/>
    <lineage>
        <taxon>Archaea</taxon>
        <taxon>Methanobacteriati</taxon>
        <taxon>Methanobacteriota</taxon>
        <taxon>Stenosarchaea group</taxon>
        <taxon>Halobacteria</taxon>
        <taxon>Halobacteriales</taxon>
        <taxon>Natrialbaceae</taxon>
        <taxon>Natrinema</taxon>
    </lineage>
</organism>
<reference evidence="2 3" key="1">
    <citation type="journal article" date="2006" name="Int. J. Syst. Evol. Microbiol.">
        <title>Haloterrigena longa sp. nov. and Haloterrigena limicola sp. nov., extremely halophilic archaea isolated from a salt lake.</title>
        <authorList>
            <person name="Cui H.L."/>
            <person name="Tohty D."/>
            <person name="Zhou P.J."/>
            <person name="Liu S.J."/>
        </authorList>
    </citation>
    <scope>NUCLEOTIDE SEQUENCE [LARGE SCALE GENOMIC DNA]</scope>
    <source>
        <strain evidence="2 3">ABH32</strain>
    </source>
</reference>
<gene>
    <name evidence="2" type="ORF">J0X27_11060</name>
</gene>
<keyword evidence="1" id="KW-0472">Membrane</keyword>
<dbReference type="PANTHER" id="PTHR31876">
    <property type="entry name" value="COV-LIKE PROTEIN 1"/>
    <property type="match status" value="1"/>
</dbReference>